<keyword evidence="9" id="KW-0067">ATP-binding</keyword>
<sequence>MKRLGPFFSKLGTQLIVLLGVSILISFVVAMIATTLFQRANDQSSRDQSAASRVVELFQALDGLSETERSAVSKAASNRTTTISVSQTPSVIETADSERSRALVARVREDVRIQSVTGSILSRALPNASIDDRNSARSREVIAISAELSDGTWLNFRSRAPQRWYTNSDLKFITSIFFLTVASVSIVSGLFVGRIIAPVKALSAAARSSMSGPGSTKVKESGPSELRDAARAFNSMQDEIERFDSERKRTVAALGHDLRTPLTSLRISVEDIGEDDLRDRMIRNLEELTRMADGLVNFAHVGVEEDLTDKVELSALIATICADANIPFKSCGETYVVGGQVSLARALRNITDNAIKYGENARAELRSSKGIAHITVSDEGQGLGTVDLESLFQPFVRGDSSRNLETGGAGLGLSTSRRVVQAHDGSIHLARNEAGGLTVEIRFPLPFLS</sequence>
<keyword evidence="6 10" id="KW-0808">Transferase</keyword>
<reference evidence="10 11" key="1">
    <citation type="journal article" date="2015" name="Genome Announc.">
        <title>Closed Genome Sequence of Octadecabacter temperatus SB1, the First Mesophilic Species of the Genus Octadecabacter.</title>
        <authorList>
            <person name="Voget S."/>
            <person name="Billerbeck S."/>
            <person name="Simon M."/>
            <person name="Daniel R."/>
        </authorList>
    </citation>
    <scope>NUCLEOTIDE SEQUENCE [LARGE SCALE GENOMIC DNA]</scope>
    <source>
        <strain evidence="10 11">SB1</strain>
    </source>
</reference>
<accession>A0A0K0Y2K7</accession>
<dbReference type="OrthoDB" id="9804645at2"/>
<keyword evidence="11" id="KW-1185">Reference proteome</keyword>
<dbReference type="InterPro" id="IPR005467">
    <property type="entry name" value="His_kinase_dom"/>
</dbReference>
<proteinExistence type="predicted"/>
<dbReference type="PRINTS" id="PR00344">
    <property type="entry name" value="BCTRLSENSOR"/>
</dbReference>
<dbReference type="Gene3D" id="3.30.565.10">
    <property type="entry name" value="Histidine kinase-like ATPase, C-terminal domain"/>
    <property type="match status" value="1"/>
</dbReference>
<keyword evidence="5" id="KW-0597">Phosphoprotein</keyword>
<dbReference type="InterPro" id="IPR036890">
    <property type="entry name" value="HATPase_C_sf"/>
</dbReference>
<keyword evidence="8" id="KW-0418">Kinase</keyword>
<dbReference type="PROSITE" id="PS50885">
    <property type="entry name" value="HAMP"/>
    <property type="match status" value="1"/>
</dbReference>
<dbReference type="SMART" id="SM00388">
    <property type="entry name" value="HisKA"/>
    <property type="match status" value="1"/>
</dbReference>
<dbReference type="InterPro" id="IPR003594">
    <property type="entry name" value="HATPase_dom"/>
</dbReference>
<dbReference type="CDD" id="cd00082">
    <property type="entry name" value="HisKA"/>
    <property type="match status" value="1"/>
</dbReference>
<evidence type="ECO:0000256" key="2">
    <source>
        <dbReference type="ARBA" id="ARBA00004651"/>
    </source>
</evidence>
<dbReference type="PANTHER" id="PTHR44936:SF10">
    <property type="entry name" value="SENSOR PROTEIN RSTB"/>
    <property type="match status" value="1"/>
</dbReference>
<gene>
    <name evidence="10" type="primary">envZ_1</name>
    <name evidence="10" type="ORF">OSB_05750</name>
</gene>
<dbReference type="RefSeq" id="WP_049833556.1">
    <property type="nucleotide sequence ID" value="NZ_CP012160.1"/>
</dbReference>
<dbReference type="PANTHER" id="PTHR44936">
    <property type="entry name" value="SENSOR PROTEIN CREC"/>
    <property type="match status" value="1"/>
</dbReference>
<evidence type="ECO:0000313" key="11">
    <source>
        <dbReference type="Proteomes" id="UP000067444"/>
    </source>
</evidence>
<dbReference type="EC" id="2.7.13.3" evidence="3"/>
<evidence type="ECO:0000256" key="8">
    <source>
        <dbReference type="ARBA" id="ARBA00022777"/>
    </source>
</evidence>
<evidence type="ECO:0000256" key="6">
    <source>
        <dbReference type="ARBA" id="ARBA00022679"/>
    </source>
</evidence>
<evidence type="ECO:0000256" key="7">
    <source>
        <dbReference type="ARBA" id="ARBA00022741"/>
    </source>
</evidence>
<evidence type="ECO:0000256" key="1">
    <source>
        <dbReference type="ARBA" id="ARBA00000085"/>
    </source>
</evidence>
<dbReference type="Pfam" id="PF02518">
    <property type="entry name" value="HATPase_c"/>
    <property type="match status" value="1"/>
</dbReference>
<dbReference type="GO" id="GO:0000155">
    <property type="term" value="F:phosphorelay sensor kinase activity"/>
    <property type="evidence" value="ECO:0007669"/>
    <property type="project" value="InterPro"/>
</dbReference>
<organism evidence="10 11">
    <name type="scientific">Octadecabacter temperatus</name>
    <dbReference type="NCBI Taxonomy" id="1458307"/>
    <lineage>
        <taxon>Bacteria</taxon>
        <taxon>Pseudomonadati</taxon>
        <taxon>Pseudomonadota</taxon>
        <taxon>Alphaproteobacteria</taxon>
        <taxon>Rhodobacterales</taxon>
        <taxon>Roseobacteraceae</taxon>
        <taxon>Octadecabacter</taxon>
    </lineage>
</organism>
<protein>
    <recommendedName>
        <fullName evidence="3">histidine kinase</fullName>
        <ecNumber evidence="3">2.7.13.3</ecNumber>
    </recommendedName>
</protein>
<dbReference type="Gene3D" id="1.10.287.130">
    <property type="match status" value="1"/>
</dbReference>
<dbReference type="InterPro" id="IPR003661">
    <property type="entry name" value="HisK_dim/P_dom"/>
</dbReference>
<evidence type="ECO:0000313" key="10">
    <source>
        <dbReference type="EMBL" id="AKS45136.1"/>
    </source>
</evidence>
<dbReference type="Pfam" id="PF00672">
    <property type="entry name" value="HAMP"/>
    <property type="match status" value="1"/>
</dbReference>
<keyword evidence="4" id="KW-0472">Membrane</keyword>
<dbReference type="PROSITE" id="PS50109">
    <property type="entry name" value="HIS_KIN"/>
    <property type="match status" value="1"/>
</dbReference>
<name>A0A0K0Y2K7_9RHOB</name>
<evidence type="ECO:0000256" key="9">
    <source>
        <dbReference type="ARBA" id="ARBA00022840"/>
    </source>
</evidence>
<comment type="subcellular location">
    <subcellularLocation>
        <location evidence="2">Cell membrane</location>
        <topology evidence="2">Multi-pass membrane protein</topology>
    </subcellularLocation>
</comment>
<dbReference type="GO" id="GO:0005886">
    <property type="term" value="C:plasma membrane"/>
    <property type="evidence" value="ECO:0007669"/>
    <property type="project" value="UniProtKB-SubCell"/>
</dbReference>
<dbReference type="SUPFAM" id="SSF55874">
    <property type="entry name" value="ATPase domain of HSP90 chaperone/DNA topoisomerase II/histidine kinase"/>
    <property type="match status" value="1"/>
</dbReference>
<dbReference type="SMART" id="SM00387">
    <property type="entry name" value="HATPase_c"/>
    <property type="match status" value="1"/>
</dbReference>
<dbReference type="STRING" id="1458307.OSB_05750"/>
<dbReference type="Proteomes" id="UP000067444">
    <property type="component" value="Chromosome"/>
</dbReference>
<dbReference type="InterPro" id="IPR036097">
    <property type="entry name" value="HisK_dim/P_sf"/>
</dbReference>
<dbReference type="SUPFAM" id="SSF47384">
    <property type="entry name" value="Homodimeric domain of signal transducing histidine kinase"/>
    <property type="match status" value="1"/>
</dbReference>
<dbReference type="KEGG" id="otm:OSB_05750"/>
<dbReference type="EMBL" id="CP012160">
    <property type="protein sequence ID" value="AKS45136.1"/>
    <property type="molecule type" value="Genomic_DNA"/>
</dbReference>
<evidence type="ECO:0000256" key="4">
    <source>
        <dbReference type="ARBA" id="ARBA00022475"/>
    </source>
</evidence>
<evidence type="ECO:0000256" key="5">
    <source>
        <dbReference type="ARBA" id="ARBA00022553"/>
    </source>
</evidence>
<dbReference type="InterPro" id="IPR003660">
    <property type="entry name" value="HAMP_dom"/>
</dbReference>
<dbReference type="GO" id="GO:0005524">
    <property type="term" value="F:ATP binding"/>
    <property type="evidence" value="ECO:0007669"/>
    <property type="project" value="UniProtKB-KW"/>
</dbReference>
<dbReference type="InterPro" id="IPR050980">
    <property type="entry name" value="2C_sensor_his_kinase"/>
</dbReference>
<evidence type="ECO:0000256" key="3">
    <source>
        <dbReference type="ARBA" id="ARBA00012438"/>
    </source>
</evidence>
<dbReference type="AlphaFoldDB" id="A0A0K0Y2K7"/>
<dbReference type="CDD" id="cd06225">
    <property type="entry name" value="HAMP"/>
    <property type="match status" value="1"/>
</dbReference>
<comment type="catalytic activity">
    <reaction evidence="1">
        <text>ATP + protein L-histidine = ADP + protein N-phospho-L-histidine.</text>
        <dbReference type="EC" id="2.7.13.3"/>
    </reaction>
</comment>
<dbReference type="SMART" id="SM00304">
    <property type="entry name" value="HAMP"/>
    <property type="match status" value="1"/>
</dbReference>
<keyword evidence="4" id="KW-1003">Cell membrane</keyword>
<keyword evidence="7" id="KW-0547">Nucleotide-binding</keyword>
<dbReference type="InterPro" id="IPR004358">
    <property type="entry name" value="Sig_transdc_His_kin-like_C"/>
</dbReference>